<evidence type="ECO:0000313" key="2">
    <source>
        <dbReference type="EMBL" id="EWM27267.1"/>
    </source>
</evidence>
<organism evidence="2 3">
    <name type="scientific">Nannochloropsis gaditana</name>
    <dbReference type="NCBI Taxonomy" id="72520"/>
    <lineage>
        <taxon>Eukaryota</taxon>
        <taxon>Sar</taxon>
        <taxon>Stramenopiles</taxon>
        <taxon>Ochrophyta</taxon>
        <taxon>Eustigmatophyceae</taxon>
        <taxon>Eustigmatales</taxon>
        <taxon>Monodopsidaceae</taxon>
        <taxon>Nannochloropsis</taxon>
    </lineage>
</organism>
<reference evidence="2 3" key="1">
    <citation type="journal article" date="2014" name="Mol. Plant">
        <title>Chromosome Scale Genome Assembly and Transcriptome Profiling of Nannochloropsis gaditana in Nitrogen Depletion.</title>
        <authorList>
            <person name="Corteggiani Carpinelli E."/>
            <person name="Telatin A."/>
            <person name="Vitulo N."/>
            <person name="Forcato C."/>
            <person name="D'Angelo M."/>
            <person name="Schiavon R."/>
            <person name="Vezzi A."/>
            <person name="Giacometti G.M."/>
            <person name="Morosinotto T."/>
            <person name="Valle G."/>
        </authorList>
    </citation>
    <scope>NUCLEOTIDE SEQUENCE [LARGE SCALE GENOMIC DNA]</scope>
    <source>
        <strain evidence="2 3">B-31</strain>
    </source>
</reference>
<evidence type="ECO:0000256" key="1">
    <source>
        <dbReference type="SAM" id="MobiDB-lite"/>
    </source>
</evidence>
<dbReference type="Proteomes" id="UP000019335">
    <property type="component" value="Chromosome 7"/>
</dbReference>
<comment type="caution">
    <text evidence="2">The sequence shown here is derived from an EMBL/GenBank/DDBJ whole genome shotgun (WGS) entry which is preliminary data.</text>
</comment>
<feature type="compositionally biased region" description="Low complexity" evidence="1">
    <location>
        <begin position="89"/>
        <end position="120"/>
    </location>
</feature>
<dbReference type="EMBL" id="AZIL01000516">
    <property type="protein sequence ID" value="EWM27267.1"/>
    <property type="molecule type" value="Genomic_DNA"/>
</dbReference>
<feature type="region of interest" description="Disordered" evidence="1">
    <location>
        <begin position="230"/>
        <end position="256"/>
    </location>
</feature>
<name>W7TMI2_9STRA</name>
<protein>
    <submittedName>
        <fullName evidence="2">Uncharacterized protein</fullName>
    </submittedName>
</protein>
<proteinExistence type="predicted"/>
<feature type="compositionally biased region" description="Polar residues" evidence="1">
    <location>
        <begin position="124"/>
        <end position="135"/>
    </location>
</feature>
<keyword evidence="3" id="KW-1185">Reference proteome</keyword>
<gene>
    <name evidence="2" type="ORF">Naga_100038g19</name>
</gene>
<feature type="compositionally biased region" description="Polar residues" evidence="1">
    <location>
        <begin position="1"/>
        <end position="18"/>
    </location>
</feature>
<accession>W7TMI2</accession>
<sequence>MASPGDVTNTNSGGNTDKQGGKKNGAVVLWAASSPTPASLRAGEKGMKKPLSPDFIKRPASSEPDRDLDASNLFGDDNGGLILPHPHVARTTTPTSTARLSSASSITTSTSVVSTPAPTANAVGAQSYSTPTNHLKSCHRIPAASATTSQVIPQPSESPSPPVPKASFLRPWGPAFGMKEPSDFASLILVSRKRQTPASATMEGSLPACAAASEKAKATAPCVSETSSDLPSPWSLLHGSPTFGAGRRGQRKRNAREDLETAACELVKRVRVESAVSAQLREDVLSLLRGPCATDNVSRETT</sequence>
<feature type="region of interest" description="Disordered" evidence="1">
    <location>
        <begin position="1"/>
        <end position="135"/>
    </location>
</feature>
<dbReference type="AlphaFoldDB" id="W7TMI2"/>
<evidence type="ECO:0000313" key="3">
    <source>
        <dbReference type="Proteomes" id="UP000019335"/>
    </source>
</evidence>